<evidence type="ECO:0000313" key="4">
    <source>
        <dbReference type="Proteomes" id="UP001165080"/>
    </source>
</evidence>
<dbReference type="Gene3D" id="1.10.287.110">
    <property type="entry name" value="DnaJ domain"/>
    <property type="match status" value="1"/>
</dbReference>
<organism evidence="3 4">
    <name type="scientific">Pleodorina starrii</name>
    <dbReference type="NCBI Taxonomy" id="330485"/>
    <lineage>
        <taxon>Eukaryota</taxon>
        <taxon>Viridiplantae</taxon>
        <taxon>Chlorophyta</taxon>
        <taxon>core chlorophytes</taxon>
        <taxon>Chlorophyceae</taxon>
        <taxon>CS clade</taxon>
        <taxon>Chlamydomonadales</taxon>
        <taxon>Volvocaceae</taxon>
        <taxon>Pleodorina</taxon>
    </lineage>
</organism>
<keyword evidence="4" id="KW-1185">Reference proteome</keyword>
<gene>
    <name evidence="3" type="primary">PLEST010273</name>
    <name evidence="3" type="ORF">PLESTB_001538800</name>
</gene>
<dbReference type="Proteomes" id="UP001165080">
    <property type="component" value="Unassembled WGS sequence"/>
</dbReference>
<evidence type="ECO:0000259" key="2">
    <source>
        <dbReference type="PROSITE" id="PS50076"/>
    </source>
</evidence>
<feature type="domain" description="J" evidence="2">
    <location>
        <begin position="25"/>
        <end position="89"/>
    </location>
</feature>
<evidence type="ECO:0000313" key="3">
    <source>
        <dbReference type="EMBL" id="GLC59817.1"/>
    </source>
</evidence>
<dbReference type="GO" id="GO:0005737">
    <property type="term" value="C:cytoplasm"/>
    <property type="evidence" value="ECO:0007669"/>
    <property type="project" value="TreeGrafter"/>
</dbReference>
<proteinExistence type="predicted"/>
<feature type="compositionally biased region" description="Pro residues" evidence="1">
    <location>
        <begin position="186"/>
        <end position="201"/>
    </location>
</feature>
<sequence>MSWIAPAARSMVVARCATSASPSSSYFDVLGVSESANLEEIKAAFRTRSKLLHPDVNKAPTAARDFMLLRRAYTTLSTAELRAEYEAKLGMPSARSRDPRFARFERWRREVLPDLHIQLDVWSRGLEGYLAAWRASLEQREQNLARLYRACCESLQQLQELRSAAAEVSEQQQQQPYMPGTTADCPEPPMQQQPQPQPHPQPQLRTNSLLYPEDVFASMASTASVDSTRTLCGSAGDDAGGGGCGCTAVDALAAAAAAAAAAEAGLRDMAAEVAGIASDCGDGTARVEREVEKRYQQVSMRYPAYPDIVWMDVWEETSEQWLAQSAAEAQRCAEASSRWSARLRHLQERLQAATLPELQGQIAGAGTGRFHAT</sequence>
<dbReference type="SMART" id="SM00271">
    <property type="entry name" value="DnaJ"/>
    <property type="match status" value="1"/>
</dbReference>
<dbReference type="PANTHER" id="PTHR43096:SF58">
    <property type="entry name" value="CHAPERONE DNAJ-DOMAIN SUPERFAMILY PROTEIN"/>
    <property type="match status" value="1"/>
</dbReference>
<protein>
    <recommendedName>
        <fullName evidence="2">J domain-containing protein</fullName>
    </recommendedName>
</protein>
<accession>A0A9W6F7Y8</accession>
<dbReference type="PRINTS" id="PR00625">
    <property type="entry name" value="JDOMAIN"/>
</dbReference>
<dbReference type="InterPro" id="IPR001623">
    <property type="entry name" value="DnaJ_domain"/>
</dbReference>
<dbReference type="SUPFAM" id="SSF46565">
    <property type="entry name" value="Chaperone J-domain"/>
    <property type="match status" value="1"/>
</dbReference>
<name>A0A9W6F7Y8_9CHLO</name>
<feature type="region of interest" description="Disordered" evidence="1">
    <location>
        <begin position="166"/>
        <end position="205"/>
    </location>
</feature>
<dbReference type="InterPro" id="IPR036869">
    <property type="entry name" value="J_dom_sf"/>
</dbReference>
<reference evidence="3 4" key="1">
    <citation type="journal article" date="2023" name="Commun. Biol.">
        <title>Reorganization of the ancestral sex-determining regions during the evolution of trioecy in Pleodorina starrii.</title>
        <authorList>
            <person name="Takahashi K."/>
            <person name="Suzuki S."/>
            <person name="Kawai-Toyooka H."/>
            <person name="Yamamoto K."/>
            <person name="Hamaji T."/>
            <person name="Ootsuki R."/>
            <person name="Yamaguchi H."/>
            <person name="Kawachi M."/>
            <person name="Higashiyama T."/>
            <person name="Nozaki H."/>
        </authorList>
    </citation>
    <scope>NUCLEOTIDE SEQUENCE [LARGE SCALE GENOMIC DNA]</scope>
    <source>
        <strain evidence="3 4">NIES-4479</strain>
    </source>
</reference>
<dbReference type="EMBL" id="BRXU01000030">
    <property type="protein sequence ID" value="GLC59817.1"/>
    <property type="molecule type" value="Genomic_DNA"/>
</dbReference>
<dbReference type="CDD" id="cd06257">
    <property type="entry name" value="DnaJ"/>
    <property type="match status" value="1"/>
</dbReference>
<dbReference type="GO" id="GO:0042026">
    <property type="term" value="P:protein refolding"/>
    <property type="evidence" value="ECO:0007669"/>
    <property type="project" value="TreeGrafter"/>
</dbReference>
<dbReference type="Pfam" id="PF00226">
    <property type="entry name" value="DnaJ"/>
    <property type="match status" value="1"/>
</dbReference>
<dbReference type="AlphaFoldDB" id="A0A9W6F7Y8"/>
<dbReference type="PANTHER" id="PTHR43096">
    <property type="entry name" value="DNAJ HOMOLOG 1, MITOCHONDRIAL-RELATED"/>
    <property type="match status" value="1"/>
</dbReference>
<dbReference type="OrthoDB" id="445556at2759"/>
<comment type="caution">
    <text evidence="3">The sequence shown here is derived from an EMBL/GenBank/DDBJ whole genome shotgun (WGS) entry which is preliminary data.</text>
</comment>
<dbReference type="PROSITE" id="PS50076">
    <property type="entry name" value="DNAJ_2"/>
    <property type="match status" value="1"/>
</dbReference>
<evidence type="ECO:0000256" key="1">
    <source>
        <dbReference type="SAM" id="MobiDB-lite"/>
    </source>
</evidence>
<dbReference type="GO" id="GO:0051082">
    <property type="term" value="F:unfolded protein binding"/>
    <property type="evidence" value="ECO:0007669"/>
    <property type="project" value="TreeGrafter"/>
</dbReference>